<accession>I4YS92</accession>
<evidence type="ECO:0000313" key="2">
    <source>
        <dbReference type="Proteomes" id="UP000003947"/>
    </source>
</evidence>
<organism evidence="1 2">
    <name type="scientific">Microvirga lotononidis</name>
    <dbReference type="NCBI Taxonomy" id="864069"/>
    <lineage>
        <taxon>Bacteria</taxon>
        <taxon>Pseudomonadati</taxon>
        <taxon>Pseudomonadota</taxon>
        <taxon>Alphaproteobacteria</taxon>
        <taxon>Hyphomicrobiales</taxon>
        <taxon>Methylobacteriaceae</taxon>
        <taxon>Microvirga</taxon>
    </lineage>
</organism>
<evidence type="ECO:0000313" key="1">
    <source>
        <dbReference type="EMBL" id="EIM26834.1"/>
    </source>
</evidence>
<gene>
    <name evidence="1" type="ORF">MicloDRAFT_00033850</name>
</gene>
<dbReference type="PATRIC" id="fig|864069.3.peg.3686"/>
<dbReference type="RefSeq" id="WP_009762884.1">
    <property type="nucleotide sequence ID" value="NZ_CP141050.1"/>
</dbReference>
<dbReference type="EMBL" id="JH660645">
    <property type="protein sequence ID" value="EIM26834.1"/>
    <property type="molecule type" value="Genomic_DNA"/>
</dbReference>
<sequence length="76" mass="8413">MIDPDNITHGTPDAYRQYLAEVLWFAQIQADLGSTYAAIGDDAGLEYAVRRLVAYLRSVIAALSDLKTMKEDGHAR</sequence>
<dbReference type="AlphaFoldDB" id="I4YS92"/>
<dbReference type="HOGENOM" id="CLU_2650423_0_0_5"/>
<protein>
    <submittedName>
        <fullName evidence="1">Uncharacterized protein</fullName>
    </submittedName>
</protein>
<proteinExistence type="predicted"/>
<dbReference type="OrthoDB" id="7998837at2"/>
<reference evidence="1 2" key="1">
    <citation type="submission" date="2012-02" db="EMBL/GenBank/DDBJ databases">
        <title>Improved High-Quality Draft sequence of Microvirga sp. WSM3557.</title>
        <authorList>
            <consortium name="US DOE Joint Genome Institute"/>
            <person name="Lucas S."/>
            <person name="Han J."/>
            <person name="Lapidus A."/>
            <person name="Cheng J.-F."/>
            <person name="Goodwin L."/>
            <person name="Pitluck S."/>
            <person name="Peters L."/>
            <person name="Zhang X."/>
            <person name="Detter J.C."/>
            <person name="Han C."/>
            <person name="Tapia R."/>
            <person name="Land M."/>
            <person name="Hauser L."/>
            <person name="Kyrpides N."/>
            <person name="Ivanova N."/>
            <person name="Pagani I."/>
            <person name="Brau L."/>
            <person name="Yates R."/>
            <person name="O'Hara G."/>
            <person name="Rui T."/>
            <person name="Howieson J."/>
            <person name="Reeve W."/>
            <person name="Woyke T."/>
        </authorList>
    </citation>
    <scope>NUCLEOTIDE SEQUENCE [LARGE SCALE GENOMIC DNA]</scope>
    <source>
        <strain evidence="1 2">WSM3557</strain>
    </source>
</reference>
<dbReference type="Proteomes" id="UP000003947">
    <property type="component" value="Unassembled WGS sequence"/>
</dbReference>
<dbReference type="STRING" id="864069.MicloDRAFT_00033850"/>
<name>I4YS92_9HYPH</name>
<keyword evidence="2" id="KW-1185">Reference proteome</keyword>